<sequence length="189" mass="20192">MGDTGRCTLAIGGEYFLLGCALAASTAAASALTLLAVLSFGQLAQAATVNVTVKGVVIAKPKCEINGGKDIDVPFYELNVADIDGVNYGKRKVPYDVSCSGDTSGMNGYMKVALQGYEPNFGTGLLRTDNNDLAIKLLFQNGQQVKLNEWQNFYYPNYPELYAVPVKRSGVTLRGGDFFGSAILLVDVQ</sequence>
<organism evidence="3">
    <name type="scientific">Serratia marcescens</name>
    <dbReference type="NCBI Taxonomy" id="615"/>
    <lineage>
        <taxon>Bacteria</taxon>
        <taxon>Pseudomonadati</taxon>
        <taxon>Pseudomonadota</taxon>
        <taxon>Gammaproteobacteria</taxon>
        <taxon>Enterobacterales</taxon>
        <taxon>Yersiniaceae</taxon>
        <taxon>Serratia</taxon>
    </lineage>
</organism>
<keyword evidence="1" id="KW-1133">Transmembrane helix</keyword>
<name>A0A1C3HM10_SERMA</name>
<evidence type="ECO:0000259" key="2">
    <source>
        <dbReference type="Pfam" id="PF00419"/>
    </source>
</evidence>
<proteinExistence type="predicted"/>
<evidence type="ECO:0000313" key="3">
    <source>
        <dbReference type="EMBL" id="SAY46045.1"/>
    </source>
</evidence>
<dbReference type="EMBL" id="LT575490">
    <property type="protein sequence ID" value="SAY46045.1"/>
    <property type="molecule type" value="Genomic_DNA"/>
</dbReference>
<dbReference type="Gene3D" id="2.60.40.1090">
    <property type="entry name" value="Fimbrial-type adhesion domain"/>
    <property type="match status" value="1"/>
</dbReference>
<dbReference type="SUPFAM" id="SSF49401">
    <property type="entry name" value="Bacterial adhesins"/>
    <property type="match status" value="1"/>
</dbReference>
<dbReference type="InterPro" id="IPR000259">
    <property type="entry name" value="Adhesion_dom_fimbrial"/>
</dbReference>
<dbReference type="GO" id="GO:0009289">
    <property type="term" value="C:pilus"/>
    <property type="evidence" value="ECO:0007669"/>
    <property type="project" value="InterPro"/>
</dbReference>
<evidence type="ECO:0000256" key="1">
    <source>
        <dbReference type="SAM" id="Phobius"/>
    </source>
</evidence>
<reference evidence="3" key="1">
    <citation type="submission" date="2016-05" db="EMBL/GenBank/DDBJ databases">
        <authorList>
            <person name="Cock P.J.A."/>
            <person name="Cock P.J.A."/>
        </authorList>
    </citation>
    <scope>NUCLEOTIDE SEQUENCE</scope>
    <source>
        <strain evidence="3">PWN146_assembly</strain>
    </source>
</reference>
<keyword evidence="1" id="KW-0472">Membrane</keyword>
<feature type="domain" description="Fimbrial-type adhesion" evidence="2">
    <location>
        <begin position="53"/>
        <end position="189"/>
    </location>
</feature>
<accession>A0A1C3HM10</accession>
<keyword evidence="1" id="KW-0812">Transmembrane</keyword>
<dbReference type="InterPro" id="IPR008966">
    <property type="entry name" value="Adhesion_dom_sf"/>
</dbReference>
<feature type="transmembrane region" description="Helical" evidence="1">
    <location>
        <begin position="15"/>
        <end position="38"/>
    </location>
</feature>
<dbReference type="GO" id="GO:0007155">
    <property type="term" value="P:cell adhesion"/>
    <property type="evidence" value="ECO:0007669"/>
    <property type="project" value="InterPro"/>
</dbReference>
<gene>
    <name evidence="3" type="ORF">PWN146_04804</name>
</gene>
<dbReference type="Pfam" id="PF00419">
    <property type="entry name" value="Fimbrial"/>
    <property type="match status" value="1"/>
</dbReference>
<dbReference type="InterPro" id="IPR036937">
    <property type="entry name" value="Adhesion_dom_fimbrial_sf"/>
</dbReference>
<dbReference type="AlphaFoldDB" id="A0A1C3HM10"/>
<protein>
    <recommendedName>
        <fullName evidence="2">Fimbrial-type adhesion domain-containing protein</fullName>
    </recommendedName>
</protein>